<evidence type="ECO:0000256" key="14">
    <source>
        <dbReference type="ARBA" id="ARBA00023329"/>
    </source>
</evidence>
<dbReference type="Gene3D" id="3.30.200.20">
    <property type="entry name" value="Phosphorylase Kinase, domain 1"/>
    <property type="match status" value="1"/>
</dbReference>
<feature type="transmembrane region" description="Helical" evidence="18">
    <location>
        <begin position="1995"/>
        <end position="2022"/>
    </location>
</feature>
<name>A0A4T0FXL3_9BASI</name>
<evidence type="ECO:0000256" key="2">
    <source>
        <dbReference type="ARBA" id="ARBA00004347"/>
    </source>
</evidence>
<dbReference type="OrthoDB" id="2573163at2759"/>
<keyword evidence="18" id="KW-0812">Transmembrane</keyword>
<dbReference type="GO" id="GO:0016192">
    <property type="term" value="P:vesicle-mediated transport"/>
    <property type="evidence" value="ECO:0007669"/>
    <property type="project" value="UniProtKB-KW"/>
</dbReference>
<dbReference type="Pfam" id="PF00069">
    <property type="entry name" value="Pkinase"/>
    <property type="match status" value="1"/>
</dbReference>
<evidence type="ECO:0000256" key="18">
    <source>
        <dbReference type="SAM" id="Phobius"/>
    </source>
</evidence>
<evidence type="ECO:0000256" key="9">
    <source>
        <dbReference type="ARBA" id="ARBA00022777"/>
    </source>
</evidence>
<feature type="region of interest" description="Disordered" evidence="17">
    <location>
        <begin position="1932"/>
        <end position="1990"/>
    </location>
</feature>
<feature type="region of interest" description="Disordered" evidence="17">
    <location>
        <begin position="529"/>
        <end position="648"/>
    </location>
</feature>
<dbReference type="InterPro" id="IPR038286">
    <property type="entry name" value="IPK_sf"/>
</dbReference>
<comment type="similarity">
    <text evidence="3">Belongs to the adaptor complexes small subunit family.</text>
</comment>
<dbReference type="FunFam" id="3.30.450.60:FF:000013">
    <property type="entry name" value="Coatomer subunit zeta"/>
    <property type="match status" value="1"/>
</dbReference>
<keyword evidence="21" id="KW-1185">Reference proteome</keyword>
<evidence type="ECO:0000256" key="11">
    <source>
        <dbReference type="ARBA" id="ARBA00022927"/>
    </source>
</evidence>
<dbReference type="InterPro" id="IPR011012">
    <property type="entry name" value="Longin-like_dom_sf"/>
</dbReference>
<dbReference type="PROSITE" id="PS00108">
    <property type="entry name" value="PROTEIN_KINASE_ST"/>
    <property type="match status" value="1"/>
</dbReference>
<feature type="region of interest" description="Disordered" evidence="17">
    <location>
        <begin position="307"/>
        <end position="350"/>
    </location>
</feature>
<dbReference type="GO" id="GO:0046854">
    <property type="term" value="P:phosphatidylinositol phosphate biosynthetic process"/>
    <property type="evidence" value="ECO:0007669"/>
    <property type="project" value="TreeGrafter"/>
</dbReference>
<evidence type="ECO:0000256" key="10">
    <source>
        <dbReference type="ARBA" id="ARBA00022892"/>
    </source>
</evidence>
<evidence type="ECO:0000313" key="21">
    <source>
        <dbReference type="Proteomes" id="UP000310189"/>
    </source>
</evidence>
<feature type="compositionally biased region" description="Low complexity" evidence="17">
    <location>
        <begin position="2062"/>
        <end position="2087"/>
    </location>
</feature>
<keyword evidence="11" id="KW-0653">Protein transport</keyword>
<comment type="subcellular location">
    <subcellularLocation>
        <location evidence="2">Cytoplasmic vesicle</location>
        <location evidence="2">COPI-coated vesicle membrane</location>
        <topology evidence="2">Peripheral membrane protein</topology>
        <orientation evidence="2">Cytoplasmic side</orientation>
    </subcellularLocation>
    <subcellularLocation>
        <location evidence="1">Golgi apparatus membrane</location>
        <topology evidence="1">Peripheral membrane protein</topology>
        <orientation evidence="1">Cytoplasmic side</orientation>
    </subcellularLocation>
</comment>
<dbReference type="InterPro" id="IPR008271">
    <property type="entry name" value="Ser/Thr_kinase_AS"/>
</dbReference>
<feature type="compositionally biased region" description="Basic and acidic residues" evidence="17">
    <location>
        <begin position="307"/>
        <end position="317"/>
    </location>
</feature>
<feature type="compositionally biased region" description="Low complexity" evidence="17">
    <location>
        <begin position="1945"/>
        <end position="1990"/>
    </location>
</feature>
<feature type="compositionally biased region" description="Basic residues" evidence="17">
    <location>
        <begin position="1026"/>
        <end position="1035"/>
    </location>
</feature>
<evidence type="ECO:0000256" key="15">
    <source>
        <dbReference type="ARBA" id="ARBA00045555"/>
    </source>
</evidence>
<feature type="compositionally biased region" description="Polar residues" evidence="17">
    <location>
        <begin position="1299"/>
        <end position="1308"/>
    </location>
</feature>
<dbReference type="GO" id="GO:0000824">
    <property type="term" value="F:inositol-1,4,5,6-tetrakisphosphate 3-kinase activity"/>
    <property type="evidence" value="ECO:0007669"/>
    <property type="project" value="TreeGrafter"/>
</dbReference>
<dbReference type="Gene3D" id="3.30.450.60">
    <property type="match status" value="1"/>
</dbReference>
<evidence type="ECO:0000256" key="8">
    <source>
        <dbReference type="ARBA" id="ARBA00022679"/>
    </source>
</evidence>
<feature type="region of interest" description="Disordered" evidence="17">
    <location>
        <begin position="1026"/>
        <end position="1087"/>
    </location>
</feature>
<feature type="compositionally biased region" description="Polar residues" evidence="17">
    <location>
        <begin position="538"/>
        <end position="547"/>
    </location>
</feature>
<dbReference type="InterPro" id="IPR011009">
    <property type="entry name" value="Kinase-like_dom_sf"/>
</dbReference>
<feature type="compositionally biased region" description="Acidic residues" evidence="17">
    <location>
        <begin position="1118"/>
        <end position="1131"/>
    </location>
</feature>
<dbReference type="GO" id="GO:0005634">
    <property type="term" value="C:nucleus"/>
    <property type="evidence" value="ECO:0007669"/>
    <property type="project" value="TreeGrafter"/>
</dbReference>
<dbReference type="SUPFAM" id="SSF64356">
    <property type="entry name" value="SNARE-like"/>
    <property type="match status" value="1"/>
</dbReference>
<keyword evidence="12" id="KW-0333">Golgi apparatus</keyword>
<dbReference type="GO" id="GO:0015031">
    <property type="term" value="P:protein transport"/>
    <property type="evidence" value="ECO:0007669"/>
    <property type="project" value="UniProtKB-KW"/>
</dbReference>
<feature type="compositionally biased region" description="Acidic residues" evidence="17">
    <location>
        <begin position="880"/>
        <end position="893"/>
    </location>
</feature>
<dbReference type="InterPro" id="IPR000719">
    <property type="entry name" value="Prot_kinase_dom"/>
</dbReference>
<evidence type="ECO:0000256" key="12">
    <source>
        <dbReference type="ARBA" id="ARBA00023034"/>
    </source>
</evidence>
<evidence type="ECO:0000259" key="19">
    <source>
        <dbReference type="PROSITE" id="PS50011"/>
    </source>
</evidence>
<dbReference type="GO" id="GO:0032958">
    <property type="term" value="P:inositol phosphate biosynthetic process"/>
    <property type="evidence" value="ECO:0007669"/>
    <property type="project" value="InterPro"/>
</dbReference>
<keyword evidence="10" id="KW-0931">ER-Golgi transport</keyword>
<feature type="compositionally biased region" description="Polar residues" evidence="17">
    <location>
        <begin position="1251"/>
        <end position="1267"/>
    </location>
</feature>
<feature type="compositionally biased region" description="Low complexity" evidence="17">
    <location>
        <begin position="597"/>
        <end position="616"/>
    </location>
</feature>
<reference evidence="20 21" key="1">
    <citation type="submission" date="2019-03" db="EMBL/GenBank/DDBJ databases">
        <title>Sequencing 23 genomes of Wallemia ichthyophaga.</title>
        <authorList>
            <person name="Gostincar C."/>
        </authorList>
    </citation>
    <scope>NUCLEOTIDE SEQUENCE [LARGE SCALE GENOMIC DNA]</scope>
    <source>
        <strain evidence="20 21">EXF-5753</strain>
    </source>
</reference>
<dbReference type="InterPro" id="IPR005522">
    <property type="entry name" value="IPK"/>
</dbReference>
<dbReference type="InterPro" id="IPR022775">
    <property type="entry name" value="AP_mu_sigma_su"/>
</dbReference>
<evidence type="ECO:0000256" key="16">
    <source>
        <dbReference type="RuleBase" id="RU363090"/>
    </source>
</evidence>
<feature type="domain" description="Protein kinase" evidence="19">
    <location>
        <begin position="15"/>
        <end position="275"/>
    </location>
</feature>
<comment type="similarity">
    <text evidence="4 16">Belongs to the inositol phosphokinase (IPK) family.</text>
</comment>
<feature type="compositionally biased region" description="Polar residues" evidence="17">
    <location>
        <begin position="2230"/>
        <end position="2244"/>
    </location>
</feature>
<feature type="compositionally biased region" description="Basic and acidic residues" evidence="17">
    <location>
        <begin position="785"/>
        <end position="800"/>
    </location>
</feature>
<evidence type="ECO:0000256" key="1">
    <source>
        <dbReference type="ARBA" id="ARBA00004255"/>
    </source>
</evidence>
<dbReference type="Gene3D" id="1.10.510.10">
    <property type="entry name" value="Transferase(Phosphotransferase) domain 1"/>
    <property type="match status" value="1"/>
</dbReference>
<dbReference type="GO" id="GO:0000139">
    <property type="term" value="C:Golgi membrane"/>
    <property type="evidence" value="ECO:0007669"/>
    <property type="project" value="UniProtKB-SubCell"/>
</dbReference>
<evidence type="ECO:0000313" key="20">
    <source>
        <dbReference type="EMBL" id="TIA93411.1"/>
    </source>
</evidence>
<dbReference type="Pfam" id="PF01217">
    <property type="entry name" value="Clat_adaptor_s"/>
    <property type="match status" value="1"/>
</dbReference>
<feature type="region of interest" description="Disordered" evidence="17">
    <location>
        <begin position="826"/>
        <end position="907"/>
    </location>
</feature>
<evidence type="ECO:0000256" key="6">
    <source>
        <dbReference type="ARBA" id="ARBA00022448"/>
    </source>
</evidence>
<dbReference type="PANTHER" id="PTHR12400:SF21">
    <property type="entry name" value="KINASE"/>
    <property type="match status" value="1"/>
</dbReference>
<feature type="region of interest" description="Disordered" evidence="17">
    <location>
        <begin position="1115"/>
        <end position="1173"/>
    </location>
</feature>
<comment type="function">
    <text evidence="15">The coatomer is a cytosolic protein complex that binds to dilysine motifs and reversibly associates with Golgi non-clathrin-coated vesicles, which further mediate biosynthetic protein transport from the ER, via the Golgi up to the trans Golgi network. Coatomer complex is required for budding from Golgi membranes, and is essential for the retrograde Golgi-to-ER transport of dilysine-tagged proteins. The zeta subunit may be involved in regulating the coat assembly and, hence, the rate of biosynthetic protein transport due to its association-dissociation properties with the coatomer complex.</text>
</comment>
<dbReference type="Pfam" id="PF03770">
    <property type="entry name" value="IPK"/>
    <property type="match status" value="1"/>
</dbReference>
<proteinExistence type="inferred from homology"/>
<feature type="region of interest" description="Disordered" evidence="17">
    <location>
        <begin position="419"/>
        <end position="441"/>
    </location>
</feature>
<evidence type="ECO:0000256" key="17">
    <source>
        <dbReference type="SAM" id="MobiDB-lite"/>
    </source>
</evidence>
<dbReference type="PROSITE" id="PS50011">
    <property type="entry name" value="PROTEIN_KINASE_DOM"/>
    <property type="match status" value="1"/>
</dbReference>
<dbReference type="Gene3D" id="3.30.470.160">
    <property type="entry name" value="Inositol polyphosphate kinase"/>
    <property type="match status" value="1"/>
</dbReference>
<feature type="region of interest" description="Disordered" evidence="17">
    <location>
        <begin position="2206"/>
        <end position="2263"/>
    </location>
</feature>
<keyword evidence="7" id="KW-0963">Cytoplasm</keyword>
<keyword evidence="8 16" id="KW-0808">Transferase</keyword>
<feature type="compositionally biased region" description="Basic and acidic residues" evidence="17">
    <location>
        <begin position="1343"/>
        <end position="1367"/>
    </location>
</feature>
<feature type="compositionally biased region" description="Low complexity" evidence="17">
    <location>
        <begin position="1132"/>
        <end position="1163"/>
    </location>
</feature>
<evidence type="ECO:0000256" key="13">
    <source>
        <dbReference type="ARBA" id="ARBA00023136"/>
    </source>
</evidence>
<gene>
    <name evidence="20" type="ORF">E3P99_00141</name>
</gene>
<feature type="compositionally biased region" description="Polar residues" evidence="17">
    <location>
        <begin position="574"/>
        <end position="586"/>
    </location>
</feature>
<organism evidence="20 21">
    <name type="scientific">Wallemia hederae</name>
    <dbReference type="NCBI Taxonomy" id="1540922"/>
    <lineage>
        <taxon>Eukaryota</taxon>
        <taxon>Fungi</taxon>
        <taxon>Dikarya</taxon>
        <taxon>Basidiomycota</taxon>
        <taxon>Wallemiomycotina</taxon>
        <taxon>Wallemiomycetes</taxon>
        <taxon>Wallemiales</taxon>
        <taxon>Wallemiaceae</taxon>
        <taxon>Wallemia</taxon>
    </lineage>
</organism>
<feature type="compositionally biased region" description="Acidic residues" evidence="17">
    <location>
        <begin position="2245"/>
        <end position="2263"/>
    </location>
</feature>
<dbReference type="EC" id="2.7.-.-" evidence="16"/>
<feature type="region of interest" description="Disordered" evidence="17">
    <location>
        <begin position="747"/>
        <end position="806"/>
    </location>
</feature>
<evidence type="ECO:0000256" key="4">
    <source>
        <dbReference type="ARBA" id="ARBA00007374"/>
    </source>
</evidence>
<feature type="compositionally biased region" description="Low complexity" evidence="17">
    <location>
        <begin position="1226"/>
        <end position="1240"/>
    </location>
</feature>
<dbReference type="SUPFAM" id="SSF56104">
    <property type="entry name" value="SAICAR synthase-like"/>
    <property type="match status" value="1"/>
</dbReference>
<dbReference type="GO" id="GO:0004672">
    <property type="term" value="F:protein kinase activity"/>
    <property type="evidence" value="ECO:0007669"/>
    <property type="project" value="InterPro"/>
</dbReference>
<feature type="region of interest" description="Disordered" evidence="17">
    <location>
        <begin position="2058"/>
        <end position="2087"/>
    </location>
</feature>
<protein>
    <recommendedName>
        <fullName evidence="16">Kinase</fullName>
        <ecNumber evidence="16">2.7.-.-</ecNumber>
    </recommendedName>
</protein>
<accession>A0A4T0FXL3</accession>
<feature type="compositionally biased region" description="Polar residues" evidence="17">
    <location>
        <begin position="1318"/>
        <end position="1327"/>
    </location>
</feature>
<feature type="compositionally biased region" description="Polar residues" evidence="17">
    <location>
        <begin position="748"/>
        <end position="757"/>
    </location>
</feature>
<feature type="compositionally biased region" description="Basic and acidic residues" evidence="17">
    <location>
        <begin position="2206"/>
        <end position="2219"/>
    </location>
</feature>
<dbReference type="Proteomes" id="UP000310189">
    <property type="component" value="Unassembled WGS sequence"/>
</dbReference>
<keyword evidence="13 18" id="KW-0472">Membrane</keyword>
<sequence length="2263" mass="253333">MNLLGNLFHKESHQHKQSYDFGHGGFGIVSQAHDKETDKDVAIKKVSKKSIKNRDAYRRLINFMRDEMDHPNTIRLIEWFSSSTSYYLVFELATGGDLIDRINGAGGHLSEDDSRQAITAILKATSYLHARNVLHRDIKLDNYLYRSKDAPAGEVILIDFGQAVLLPSHDVQLLEPCGSPTYIAPEVYTFRGYSFPADMWAIGTITFNLLSGRSLYSSSNPHIIENETKQFTDVKFNDMFWHDVSDQAKDFIRKLLKPNPNERMTVDEALNHEWIRHEGVSQIAPKKASLALDTHAPIARADKVDTLRLNDGHRPDDLLDLDSTSSGEATPRHPQSGSATPIPHDAKAVREREHGDRIMLPSNLHRKLSRVVDEGVALHSWPAVFIPEDRMDCMDSAVSASPVQFKVFKPVGLGHNHISNATSSGNSTTSHSHGIHSNATNTSTNGTFHHYAPINVGQAAASIRARNIYLYNPYISCSQSISCFPTAMATASTSGRKHSLNLKLFKQNDENNTNKDKDHQQQRPLEYLSSSASSTSTNLPQINTTAPPSLPIRRKSFKLNAKSNRFRRSPSELRANSPQSHSQTSYETDDCDHLSSDDSAYSQSQSRYSSSLPSESSDYDYDINVQGNSDDDDDNDDVPPHNDLLPSVPLKPFKNQVGGHNPIFRFSRRAVCKPLVRRENQFYESVERDHPRLLQYIPQYLGVLNVTFVKSCSSPTPEAVEKLSELGIAEERGDQDTLLGEYVDAHTPSDTTLQQPHSRSHNSDAHRPSLGRSHSSVPLVNKRGSGREFSRSLEHHRTGSEDEIPQVKFERNTHLIPNWMLRRSGLNHHQTHQDRRSLAVMSEDETSPQTNKVGKVHRGKAHLHRKTSLPSTHSRVREEQEQEQEQEDEGEDDGISKGASTANKMNSSMSMSNLQGQLTHLGHRSQRAPQKELSLQAGIISHTPSPSSSITVTPINTPSHREASQNSHYMYNTQNNLTNFNTLNTLPKSQSDTYPTFFGGRGATTVNRRLQEQVLREVFSSSPRILNRRKRRSRKSVAGEEEESFARRHVGSQPSSYREETGIRARSRSQEPQMHSQRNRRVSVGSEMEQQVLLRLRSECAEECALKAKSFLTNRVDNDDDDSDDDDDSESGGESTKSGSSGKSNRSAGSVGSDNPSNNSSISDHTDMPSGRTIRKRRSHFLLSVDENAQRGERDVDVFAMEELTGTEFPDLNVDGERRASKSFHPTTSFKLTTTTPSTPAIQQHKRSRSRSVNGSERSLESSNVFSQGMAEAKSPSPQAQHHHQHLNIGHRGTRPSLDVTSSQSSPIYHSAEILPKASNTATSTPGNGIDVRGSSTAMTASIREKNEGKSASKDADETKKERESKESNGGSSGSVHKADIPDTQVITQPQSDSRLEQFLLMEDLTGRLKAPCVLDLKMGTRQYGVDATEEKKASQRKKAKKTTSHSLGLRLCGTQVYNVRRKEYTFQDKYYGRNVQPGNFTHALSAFLDNGEGILVHHIPDILVKLYKLARIISSLNGYRFYASSLLFLYDGDAAIQSSLADSFNKHGSIKASSNRRRKGEINIKIIDFAHCTTGKDFLAPLASGVGSDLPRIKEGGYNAKVDRVSGLPYARYPPKHPNEPDYGYLIGLRNLCKSFREIWEWVKENGRDDLGKLSVADEHGECGYRDNGELVDERKFGVLIMDTDGNKMLSKYYNKAAAKEEAAFERELFSKTNKQTNEVILFKDKLITYKWTNDLMIYLIGSVDENELMLHSVLNGLIEALMILLRNQIEKTSFIENLDMVLLALDETIDDGIVLETDATAIASRVSRPKADTNDIQINEQTLFRAFDLVKDRLQPDSHLYRFNSNLQTLDNGSINNLKASLLRLKSFYLLLDNNGVLSIPKDALDAASSYEDSVGIPILSSYDEVSLKAHLELLDEVMVLVDTHTGFRGDSVAKSSRESRTSPSGASNSARASASSSIPSPSNANTNQNTQQQQQQQPAGQPQQQQQRPDNYIIINLSTLTPLILPLLFLILKCSIMLYIFCRHGTWTRKLVMAALTIGYSVWEATRFIHIRRHTVTPQNNNNNNANQQRQGNQNNNGNDNNYDAVNQAAHQALNNPINASSSTQTYSLNPFDKILDTAAHINLTYEAQRLRIPPPVPSSAPLPPFPQTKLPHTYRPPRQPQWWTRVCVPLLICFLTLIPEVERRRSRALKWRYSAFKSIKQNERERKERERERVNQSDGLLRPPASVNTATQPPSPSSDTPEIEEERVAEEAQVDNWEE</sequence>
<comment type="caution">
    <text evidence="20">The sequence shown here is derived from an EMBL/GenBank/DDBJ whole genome shotgun (WGS) entry which is preliminary data.</text>
</comment>
<evidence type="ECO:0000256" key="5">
    <source>
        <dbReference type="ARBA" id="ARBA00011775"/>
    </source>
</evidence>
<dbReference type="GO" id="GO:0030663">
    <property type="term" value="C:COPI-coated vesicle membrane"/>
    <property type="evidence" value="ECO:0007669"/>
    <property type="project" value="UniProtKB-SubCell"/>
</dbReference>
<dbReference type="EMBL" id="SPNW01000002">
    <property type="protein sequence ID" value="TIA93411.1"/>
    <property type="molecule type" value="Genomic_DNA"/>
</dbReference>
<dbReference type="GO" id="GO:0005524">
    <property type="term" value="F:ATP binding"/>
    <property type="evidence" value="ECO:0007669"/>
    <property type="project" value="InterPro"/>
</dbReference>
<keyword evidence="18" id="KW-1133">Transmembrane helix</keyword>
<keyword evidence="14" id="KW-0968">Cytoplasmic vesicle</keyword>
<keyword evidence="9 16" id="KW-0418">Kinase</keyword>
<keyword evidence="6" id="KW-0813">Transport</keyword>
<comment type="subunit">
    <text evidence="5">Oligomeric complex that consists of at least the alpha, beta, beta', gamma, delta, epsilon and zeta subunits.</text>
</comment>
<dbReference type="SUPFAM" id="SSF56112">
    <property type="entry name" value="Protein kinase-like (PK-like)"/>
    <property type="match status" value="1"/>
</dbReference>
<feature type="compositionally biased region" description="Polar residues" evidence="17">
    <location>
        <begin position="323"/>
        <end position="339"/>
    </location>
</feature>
<feature type="compositionally biased region" description="Basic residues" evidence="17">
    <location>
        <begin position="854"/>
        <end position="867"/>
    </location>
</feature>
<dbReference type="SMART" id="SM00220">
    <property type="entry name" value="S_TKc"/>
    <property type="match status" value="1"/>
</dbReference>
<dbReference type="GO" id="GO:0008440">
    <property type="term" value="F:inositol-1,4,5-trisphosphate 3-kinase activity"/>
    <property type="evidence" value="ECO:0007669"/>
    <property type="project" value="TreeGrafter"/>
</dbReference>
<feature type="compositionally biased region" description="Low complexity" evidence="17">
    <location>
        <begin position="419"/>
        <end position="438"/>
    </location>
</feature>
<feature type="region of interest" description="Disordered" evidence="17">
    <location>
        <begin position="1210"/>
        <end position="1391"/>
    </location>
</feature>
<evidence type="ECO:0000256" key="7">
    <source>
        <dbReference type="ARBA" id="ARBA00022490"/>
    </source>
</evidence>
<dbReference type="PANTHER" id="PTHR12400">
    <property type="entry name" value="INOSITOL POLYPHOSPHATE KINASE"/>
    <property type="match status" value="1"/>
</dbReference>
<evidence type="ECO:0000256" key="3">
    <source>
        <dbReference type="ARBA" id="ARBA00006972"/>
    </source>
</evidence>